<gene>
    <name evidence="3" type="ORF">S01H1_76184</name>
</gene>
<feature type="non-terminal residue" evidence="3">
    <location>
        <position position="236"/>
    </location>
</feature>
<dbReference type="EMBL" id="BARS01051111">
    <property type="protein sequence ID" value="GAG53272.1"/>
    <property type="molecule type" value="Genomic_DNA"/>
</dbReference>
<organism evidence="3">
    <name type="scientific">marine sediment metagenome</name>
    <dbReference type="NCBI Taxonomy" id="412755"/>
    <lineage>
        <taxon>unclassified sequences</taxon>
        <taxon>metagenomes</taxon>
        <taxon>ecological metagenomes</taxon>
    </lineage>
</organism>
<evidence type="ECO:0000256" key="2">
    <source>
        <dbReference type="SAM" id="Phobius"/>
    </source>
</evidence>
<feature type="region of interest" description="Disordered" evidence="1">
    <location>
        <begin position="107"/>
        <end position="129"/>
    </location>
</feature>
<evidence type="ECO:0000313" key="3">
    <source>
        <dbReference type="EMBL" id="GAG53272.1"/>
    </source>
</evidence>
<reference evidence="3" key="1">
    <citation type="journal article" date="2014" name="Front. Microbiol.">
        <title>High frequency of phylogenetically diverse reductive dehalogenase-homologous genes in deep subseafloor sedimentary metagenomes.</title>
        <authorList>
            <person name="Kawai M."/>
            <person name="Futagami T."/>
            <person name="Toyoda A."/>
            <person name="Takaki Y."/>
            <person name="Nishi S."/>
            <person name="Hori S."/>
            <person name="Arai W."/>
            <person name="Tsubouchi T."/>
            <person name="Morono Y."/>
            <person name="Uchiyama I."/>
            <person name="Ito T."/>
            <person name="Fujiyama A."/>
            <person name="Inagaki F."/>
            <person name="Takami H."/>
        </authorList>
    </citation>
    <scope>NUCLEOTIDE SEQUENCE</scope>
    <source>
        <strain evidence="3">Expedition CK06-06</strain>
    </source>
</reference>
<keyword evidence="2" id="KW-0472">Membrane</keyword>
<comment type="caution">
    <text evidence="3">The sequence shown here is derived from an EMBL/GenBank/DDBJ whole genome shotgun (WGS) entry which is preliminary data.</text>
</comment>
<keyword evidence="2" id="KW-1133">Transmembrane helix</keyword>
<feature type="non-terminal residue" evidence="3">
    <location>
        <position position="1"/>
    </location>
</feature>
<sequence>LPAMVPAGILLGTTLAYAGAKSTALLWFLGITLPVIAIVSQDVRQRRWFTAGIHFSPSLWQGPVMWATLLSLALVASAALTQSLSLQKLILFTRTLTREQAAQREQAAESLGLEQQPVEHSGLKGAPQRVRSPGLPQHHLIGTGPELSNQEVMFIRIITPAIPRPGLEGGTVVPRYYWRSNTYDRYTGRGWSTGPTDTESYTAGQTIRSTDIASHRLVKQEVLVIAEPSQFVYGAG</sequence>
<name>X0Z4C2_9ZZZZ</name>
<keyword evidence="2" id="KW-0812">Transmembrane</keyword>
<proteinExistence type="predicted"/>
<dbReference type="AlphaFoldDB" id="X0Z4C2"/>
<protein>
    <submittedName>
        <fullName evidence="3">Uncharacterized protein</fullName>
    </submittedName>
</protein>
<feature type="transmembrane region" description="Helical" evidence="2">
    <location>
        <begin position="24"/>
        <end position="43"/>
    </location>
</feature>
<feature type="transmembrane region" description="Helical" evidence="2">
    <location>
        <begin position="64"/>
        <end position="84"/>
    </location>
</feature>
<accession>X0Z4C2</accession>
<evidence type="ECO:0000256" key="1">
    <source>
        <dbReference type="SAM" id="MobiDB-lite"/>
    </source>
</evidence>